<dbReference type="Pfam" id="PF04613">
    <property type="entry name" value="LpxD"/>
    <property type="match status" value="1"/>
</dbReference>
<dbReference type="EMBL" id="CP002546">
    <property type="protein sequence ID" value="ADY62141.1"/>
    <property type="molecule type" value="Genomic_DNA"/>
</dbReference>
<evidence type="ECO:0000256" key="4">
    <source>
        <dbReference type="ARBA" id="ARBA00022737"/>
    </source>
</evidence>
<dbReference type="RefSeq" id="WP_013630845.1">
    <property type="nucleotide sequence ID" value="NC_015174.1"/>
</dbReference>
<reference evidence="10" key="1">
    <citation type="submission" date="2011-02" db="EMBL/GenBank/DDBJ databases">
        <title>The complete genome of Planctomyces brasiliensis DSM 5305.</title>
        <authorList>
            <person name="Lucas S."/>
            <person name="Copeland A."/>
            <person name="Lapidus A."/>
            <person name="Bruce D."/>
            <person name="Goodwin L."/>
            <person name="Pitluck S."/>
            <person name="Kyrpides N."/>
            <person name="Mavromatis K."/>
            <person name="Pagani I."/>
            <person name="Ivanova N."/>
            <person name="Ovchinnikova G."/>
            <person name="Lu M."/>
            <person name="Detter J.C."/>
            <person name="Han C."/>
            <person name="Land M."/>
            <person name="Hauser L."/>
            <person name="Markowitz V."/>
            <person name="Cheng J.-F."/>
            <person name="Hugenholtz P."/>
            <person name="Woyke T."/>
            <person name="Wu D."/>
            <person name="Tindall B."/>
            <person name="Pomrenke H.G."/>
            <person name="Brambilla E."/>
            <person name="Klenk H.-P."/>
            <person name="Eisen J.A."/>
        </authorList>
    </citation>
    <scope>NUCLEOTIDE SEQUENCE [LARGE SCALE GENOMIC DNA]</scope>
    <source>
        <strain evidence="10">ATCC 49424 / DSM 5305 / JCM 21570 / NBRC 103401 / IFAM 1448</strain>
    </source>
</reference>
<dbReference type="GO" id="GO:0016410">
    <property type="term" value="F:N-acyltransferase activity"/>
    <property type="evidence" value="ECO:0007669"/>
    <property type="project" value="InterPro"/>
</dbReference>
<proteinExistence type="inferred from homology"/>
<sequence>MTLTAAEIAQLVEGTLHGNPETNVCDVSSLKKTRPETITFLADARETHKLAEIQASVVLVPENCDVSKVETPATALIQTADPFKCWVALVEKFRSNPESLAAGIDPSAQVDPTAVLGSDVSVGPNAIIGAGCQIGDRCRIHAGVTLGPNVVLGDDVELHPKVVIYGGCVLKNRVGVHANSVIGADGFGYRFEAGQFVKLPHYGRVILEDDVEVGACSTIDRGMIDDTVIGQGSKIDNQVMIAHNCEIGKHNIVVSQVGLAGSVTTGDYCRFGGQVGVADHVHIGEKSSLMARSGVYKDMPAGDTSGGSPALPVDEWKKILMATLKLPELRQTVRQMQKQIARVEKQAASPAAAEEQVSKAA</sequence>
<feature type="active site" description="Proton acceptor" evidence="7">
    <location>
        <position position="243"/>
    </location>
</feature>
<accession>F0SN98</accession>
<evidence type="ECO:0000256" key="3">
    <source>
        <dbReference type="ARBA" id="ARBA00022679"/>
    </source>
</evidence>
<dbReference type="NCBIfam" id="NF002060">
    <property type="entry name" value="PRK00892.1"/>
    <property type="match status" value="1"/>
</dbReference>
<evidence type="ECO:0000256" key="2">
    <source>
        <dbReference type="ARBA" id="ARBA00022556"/>
    </source>
</evidence>
<dbReference type="eggNOG" id="COG1044">
    <property type="taxonomic scope" value="Bacteria"/>
</dbReference>
<keyword evidence="2 7" id="KW-0441">Lipid A biosynthesis</keyword>
<dbReference type="CDD" id="cd03352">
    <property type="entry name" value="LbH_LpxD"/>
    <property type="match status" value="1"/>
</dbReference>
<dbReference type="HAMAP" id="MF_00523">
    <property type="entry name" value="LpxD"/>
    <property type="match status" value="1"/>
</dbReference>
<keyword evidence="4 7" id="KW-0677">Repeat</keyword>
<dbReference type="OrthoDB" id="9784739at2"/>
<dbReference type="InterPro" id="IPR011004">
    <property type="entry name" value="Trimer_LpxA-like_sf"/>
</dbReference>
<evidence type="ECO:0000256" key="7">
    <source>
        <dbReference type="HAMAP-Rule" id="MF_00523"/>
    </source>
</evidence>
<dbReference type="UniPathway" id="UPA00973"/>
<dbReference type="Proteomes" id="UP000006860">
    <property type="component" value="Chromosome"/>
</dbReference>
<evidence type="ECO:0000259" key="8">
    <source>
        <dbReference type="Pfam" id="PF04613"/>
    </source>
</evidence>
<comment type="similarity">
    <text evidence="7">Belongs to the transferase hexapeptide repeat family. LpxD subfamily.</text>
</comment>
<evidence type="ECO:0000256" key="1">
    <source>
        <dbReference type="ARBA" id="ARBA00022516"/>
    </source>
</evidence>
<dbReference type="HOGENOM" id="CLU_049865_0_0_0"/>
<dbReference type="GO" id="GO:0016020">
    <property type="term" value="C:membrane"/>
    <property type="evidence" value="ECO:0007669"/>
    <property type="project" value="GOC"/>
</dbReference>
<keyword evidence="10" id="KW-1185">Reference proteome</keyword>
<comment type="function">
    <text evidence="7">Catalyzes the N-acylation of UDP-3-O-acylglucosamine using 3-hydroxyacyl-ACP as the acyl donor. Is involved in the biosynthesis of lipid A, a phosphorylated glycolipid that anchors the lipopolysaccharide to the outer membrane of the cell.</text>
</comment>
<comment type="subunit">
    <text evidence="7">Homotrimer.</text>
</comment>
<dbReference type="PANTHER" id="PTHR43378:SF2">
    <property type="entry name" value="UDP-3-O-ACYLGLUCOSAMINE N-ACYLTRANSFERASE 1, MITOCHONDRIAL-RELATED"/>
    <property type="match status" value="1"/>
</dbReference>
<dbReference type="KEGG" id="pbs:Plabr_4570"/>
<name>F0SN98_RUBBR</name>
<comment type="catalytic activity">
    <reaction evidence="7">
        <text>a UDP-3-O-[(3R)-3-hydroxyacyl]-alpha-D-glucosamine + a (3R)-hydroxyacyl-[ACP] = a UDP-2-N,3-O-bis[(3R)-3-hydroxyacyl]-alpha-D-glucosamine + holo-[ACP] + H(+)</text>
        <dbReference type="Rhea" id="RHEA:53836"/>
        <dbReference type="Rhea" id="RHEA-COMP:9685"/>
        <dbReference type="Rhea" id="RHEA-COMP:9945"/>
        <dbReference type="ChEBI" id="CHEBI:15378"/>
        <dbReference type="ChEBI" id="CHEBI:64479"/>
        <dbReference type="ChEBI" id="CHEBI:78827"/>
        <dbReference type="ChEBI" id="CHEBI:137740"/>
        <dbReference type="ChEBI" id="CHEBI:137748"/>
        <dbReference type="EC" id="2.3.1.191"/>
    </reaction>
</comment>
<dbReference type="SUPFAM" id="SSF51161">
    <property type="entry name" value="Trimeric LpxA-like enzymes"/>
    <property type="match status" value="1"/>
</dbReference>
<gene>
    <name evidence="7" type="primary">lpxD</name>
    <name evidence="9" type="ordered locus">Plabr_4570</name>
</gene>
<dbReference type="InterPro" id="IPR020573">
    <property type="entry name" value="UDP_GlcNAc_AcTrfase_non-rep"/>
</dbReference>
<comment type="pathway">
    <text evidence="7">Bacterial outer membrane biogenesis; LPS lipid A biosynthesis.</text>
</comment>
<dbReference type="InterPro" id="IPR007691">
    <property type="entry name" value="LpxD"/>
</dbReference>
<dbReference type="NCBIfam" id="TIGR01853">
    <property type="entry name" value="lipid_A_lpxD"/>
    <property type="match status" value="1"/>
</dbReference>
<dbReference type="PANTHER" id="PTHR43378">
    <property type="entry name" value="UDP-3-O-ACYLGLUCOSAMINE N-ACYLTRANSFERASE"/>
    <property type="match status" value="1"/>
</dbReference>
<dbReference type="GO" id="GO:0009245">
    <property type="term" value="P:lipid A biosynthetic process"/>
    <property type="evidence" value="ECO:0007669"/>
    <property type="project" value="UniProtKB-UniRule"/>
</dbReference>
<dbReference type="InterPro" id="IPR001451">
    <property type="entry name" value="Hexapep"/>
</dbReference>
<protein>
    <recommendedName>
        <fullName evidence="7">UDP-3-O-acylglucosamine N-acyltransferase</fullName>
        <ecNumber evidence="7">2.3.1.191</ecNumber>
    </recommendedName>
</protein>
<evidence type="ECO:0000313" key="9">
    <source>
        <dbReference type="EMBL" id="ADY62141.1"/>
    </source>
</evidence>
<dbReference type="GO" id="GO:0103118">
    <property type="term" value="F:UDP-3-O-[(3R)-3-hydroxyacyl]-glucosamine N-acyltransferase activity"/>
    <property type="evidence" value="ECO:0007669"/>
    <property type="project" value="UniProtKB-EC"/>
</dbReference>
<keyword evidence="3 7" id="KW-0808">Transferase</keyword>
<keyword evidence="6 7" id="KW-0012">Acyltransferase</keyword>
<dbReference type="STRING" id="756272.Plabr_4570"/>
<dbReference type="EC" id="2.3.1.191" evidence="7"/>
<dbReference type="Gene3D" id="2.160.10.10">
    <property type="entry name" value="Hexapeptide repeat proteins"/>
    <property type="match status" value="1"/>
</dbReference>
<organism evidence="9 10">
    <name type="scientific">Rubinisphaera brasiliensis (strain ATCC 49424 / DSM 5305 / JCM 21570 / IAM 15109 / NBRC 103401 / IFAM 1448)</name>
    <name type="common">Planctomyces brasiliensis</name>
    <dbReference type="NCBI Taxonomy" id="756272"/>
    <lineage>
        <taxon>Bacteria</taxon>
        <taxon>Pseudomonadati</taxon>
        <taxon>Planctomycetota</taxon>
        <taxon>Planctomycetia</taxon>
        <taxon>Planctomycetales</taxon>
        <taxon>Planctomycetaceae</taxon>
        <taxon>Rubinisphaera</taxon>
    </lineage>
</organism>
<evidence type="ECO:0000256" key="6">
    <source>
        <dbReference type="ARBA" id="ARBA00023315"/>
    </source>
</evidence>
<keyword evidence="1 7" id="KW-0444">Lipid biosynthesis</keyword>
<evidence type="ECO:0000256" key="5">
    <source>
        <dbReference type="ARBA" id="ARBA00023098"/>
    </source>
</evidence>
<dbReference type="Pfam" id="PF00132">
    <property type="entry name" value="Hexapep"/>
    <property type="match status" value="2"/>
</dbReference>
<dbReference type="Gene3D" id="3.40.1390.10">
    <property type="entry name" value="MurE/MurF, N-terminal domain"/>
    <property type="match status" value="1"/>
</dbReference>
<dbReference type="AlphaFoldDB" id="F0SN98"/>
<feature type="domain" description="UDP-3-O-[3-hydroxymyristoyl] glucosamine N-acyltransferase non-repeat region" evidence="8">
    <location>
        <begin position="23"/>
        <end position="90"/>
    </location>
</feature>
<evidence type="ECO:0000313" key="10">
    <source>
        <dbReference type="Proteomes" id="UP000006860"/>
    </source>
</evidence>
<keyword evidence="5 7" id="KW-0443">Lipid metabolism</keyword>